<dbReference type="Gene3D" id="3.30.1390.20">
    <property type="entry name" value="Ribosomal protein L30, ferredoxin-like fold domain"/>
    <property type="match status" value="1"/>
</dbReference>
<evidence type="ECO:0000256" key="2">
    <source>
        <dbReference type="ARBA" id="ARBA00011838"/>
    </source>
</evidence>
<dbReference type="InterPro" id="IPR005996">
    <property type="entry name" value="Ribosomal_uL30_bac-type"/>
</dbReference>
<dbReference type="PANTHER" id="PTHR15892:SF2">
    <property type="entry name" value="LARGE RIBOSOMAL SUBUNIT PROTEIN UL30M"/>
    <property type="match status" value="1"/>
</dbReference>
<evidence type="ECO:0000259" key="6">
    <source>
        <dbReference type="Pfam" id="PF00327"/>
    </source>
</evidence>
<sequence length="58" mass="6486">METIKIKLIKSPIGRTSKHKKTVKALGFSKVGQVVEKQDTPQIRGMISAIDYMVEIVD</sequence>
<dbReference type="CDD" id="cd01658">
    <property type="entry name" value="Ribosomal_L30"/>
    <property type="match status" value="1"/>
</dbReference>
<dbReference type="HAMAP" id="MF_01371_B">
    <property type="entry name" value="Ribosomal_uL30_B"/>
    <property type="match status" value="1"/>
</dbReference>
<dbReference type="EMBL" id="CAACYI010000001">
    <property type="protein sequence ID" value="VFB16842.1"/>
    <property type="molecule type" value="Genomic_DNA"/>
</dbReference>
<evidence type="ECO:0000256" key="4">
    <source>
        <dbReference type="ARBA" id="ARBA00023274"/>
    </source>
</evidence>
<dbReference type="GO" id="GO:0006412">
    <property type="term" value="P:translation"/>
    <property type="evidence" value="ECO:0007669"/>
    <property type="project" value="UniProtKB-UniRule"/>
</dbReference>
<keyword evidence="3 5" id="KW-0689">Ribosomal protein</keyword>
<dbReference type="Proteomes" id="UP000377798">
    <property type="component" value="Unassembled WGS sequence"/>
</dbReference>
<protein>
    <recommendedName>
        <fullName evidence="5">Large ribosomal subunit protein uL30</fullName>
    </recommendedName>
</protein>
<evidence type="ECO:0000256" key="1">
    <source>
        <dbReference type="ARBA" id="ARBA00007594"/>
    </source>
</evidence>
<dbReference type="GO" id="GO:0003735">
    <property type="term" value="F:structural constituent of ribosome"/>
    <property type="evidence" value="ECO:0007669"/>
    <property type="project" value="InterPro"/>
</dbReference>
<dbReference type="FunFam" id="3.30.1390.20:FF:000001">
    <property type="entry name" value="50S ribosomal protein L30"/>
    <property type="match status" value="1"/>
</dbReference>
<dbReference type="RefSeq" id="WP_034437551.1">
    <property type="nucleotide sequence ID" value="NZ_CAACYI010000001.1"/>
</dbReference>
<dbReference type="GO" id="GO:0022625">
    <property type="term" value="C:cytosolic large ribosomal subunit"/>
    <property type="evidence" value="ECO:0007669"/>
    <property type="project" value="TreeGrafter"/>
</dbReference>
<organism evidence="7 8">
    <name type="scientific">Urinicoccus massiliensis</name>
    <dbReference type="NCBI Taxonomy" id="1723382"/>
    <lineage>
        <taxon>Bacteria</taxon>
        <taxon>Bacillati</taxon>
        <taxon>Bacillota</taxon>
        <taxon>Tissierellia</taxon>
        <taxon>Tissierellales</taxon>
        <taxon>Peptoniphilaceae</taxon>
        <taxon>Urinicoccus</taxon>
    </lineage>
</organism>
<comment type="caution">
    <text evidence="7">The sequence shown here is derived from an EMBL/GenBank/DDBJ whole genome shotgun (WGS) entry which is preliminary data.</text>
</comment>
<dbReference type="InterPro" id="IPR016082">
    <property type="entry name" value="Ribosomal_uL30_ferredoxin-like"/>
</dbReference>
<evidence type="ECO:0000313" key="7">
    <source>
        <dbReference type="EMBL" id="VFB16842.1"/>
    </source>
</evidence>
<evidence type="ECO:0000313" key="8">
    <source>
        <dbReference type="Proteomes" id="UP000377798"/>
    </source>
</evidence>
<keyword evidence="4 5" id="KW-0687">Ribonucleoprotein</keyword>
<accession>A0A8H2QYE6</accession>
<dbReference type="PANTHER" id="PTHR15892">
    <property type="entry name" value="MITOCHONDRIAL RIBOSOMAL PROTEIN L30"/>
    <property type="match status" value="1"/>
</dbReference>
<dbReference type="InterPro" id="IPR036919">
    <property type="entry name" value="Ribo_uL30_ferredoxin-like_sf"/>
</dbReference>
<dbReference type="NCBIfam" id="TIGR01308">
    <property type="entry name" value="rpmD_bact"/>
    <property type="match status" value="1"/>
</dbReference>
<evidence type="ECO:0000256" key="5">
    <source>
        <dbReference type="HAMAP-Rule" id="MF_01371"/>
    </source>
</evidence>
<name>A0A8H2QYE6_9FIRM</name>
<feature type="domain" description="Large ribosomal subunit protein uL30-like ferredoxin-like fold" evidence="6">
    <location>
        <begin position="4"/>
        <end position="54"/>
    </location>
</feature>
<dbReference type="AlphaFoldDB" id="A0A8H2QYE6"/>
<gene>
    <name evidence="5 7" type="primary">rpmD</name>
    <name evidence="7" type="ORF">NCTC13150_01415</name>
</gene>
<dbReference type="PIRSF" id="PIRSF002211">
    <property type="entry name" value="Ribosomal_L30_bac-type"/>
    <property type="match status" value="1"/>
</dbReference>
<dbReference type="SUPFAM" id="SSF55129">
    <property type="entry name" value="Ribosomal protein L30p/L7e"/>
    <property type="match status" value="1"/>
</dbReference>
<keyword evidence="8" id="KW-1185">Reference proteome</keyword>
<proteinExistence type="inferred from homology"/>
<comment type="similarity">
    <text evidence="1 5">Belongs to the universal ribosomal protein uL30 family.</text>
</comment>
<reference evidence="7 8" key="1">
    <citation type="submission" date="2019-02" db="EMBL/GenBank/DDBJ databases">
        <authorList>
            <consortium name="Pathogen Informatics"/>
        </authorList>
    </citation>
    <scope>NUCLEOTIDE SEQUENCE [LARGE SCALE GENOMIC DNA]</scope>
    <source>
        <strain evidence="7 8">3012STDY7089603</strain>
    </source>
</reference>
<comment type="subunit">
    <text evidence="2 5">Part of the 50S ribosomal subunit.</text>
</comment>
<evidence type="ECO:0000256" key="3">
    <source>
        <dbReference type="ARBA" id="ARBA00022980"/>
    </source>
</evidence>
<dbReference type="Pfam" id="PF00327">
    <property type="entry name" value="Ribosomal_L30"/>
    <property type="match status" value="1"/>
</dbReference>